<keyword evidence="8" id="KW-1185">Reference proteome</keyword>
<evidence type="ECO:0000256" key="4">
    <source>
        <dbReference type="ARBA" id="ARBA00023125"/>
    </source>
</evidence>
<dbReference type="SUPFAM" id="SSF47459">
    <property type="entry name" value="HLH, helix-loop-helix DNA-binding domain"/>
    <property type="match status" value="1"/>
</dbReference>
<dbReference type="FunFam" id="4.10.280.10:FF:000096">
    <property type="entry name" value="Basic helix-loop-helix (BHLH) DNA-binding superfamily protein"/>
    <property type="match status" value="1"/>
</dbReference>
<dbReference type="PANTHER" id="PTHR31945">
    <property type="entry name" value="TRANSCRIPTION FACTOR SCREAM2-RELATED"/>
    <property type="match status" value="1"/>
</dbReference>
<dbReference type="PANTHER" id="PTHR31945:SF26">
    <property type="entry name" value="TRANSCRIPTION FACTOR BHLH35"/>
    <property type="match status" value="1"/>
</dbReference>
<dbReference type="AlphaFoldDB" id="A0A165XA16"/>
<evidence type="ECO:0000256" key="6">
    <source>
        <dbReference type="ARBA" id="ARBA00023242"/>
    </source>
</evidence>
<comment type="subcellular location">
    <subcellularLocation>
        <location evidence="1">Nucleus</location>
    </subcellularLocation>
</comment>
<dbReference type="OMA" id="MADDCAV"/>
<dbReference type="InterPro" id="IPR054502">
    <property type="entry name" value="bHLH-TF_ACT-like_plant"/>
</dbReference>
<dbReference type="KEGG" id="dcr:108217314"/>
<keyword evidence="5" id="KW-0804">Transcription</keyword>
<comment type="subunit">
    <text evidence="2">Homodimer.</text>
</comment>
<keyword evidence="4" id="KW-0238">DNA-binding</keyword>
<evidence type="ECO:0000313" key="8">
    <source>
        <dbReference type="Proteomes" id="UP000077755"/>
    </source>
</evidence>
<dbReference type="PROSITE" id="PS50888">
    <property type="entry name" value="BHLH"/>
    <property type="match status" value="1"/>
</dbReference>
<evidence type="ECO:0000256" key="3">
    <source>
        <dbReference type="ARBA" id="ARBA00023015"/>
    </source>
</evidence>
<dbReference type="GO" id="GO:0003700">
    <property type="term" value="F:DNA-binding transcription factor activity"/>
    <property type="evidence" value="ECO:0007669"/>
    <property type="project" value="TreeGrafter"/>
</dbReference>
<dbReference type="Gramene" id="KZM97965">
    <property type="protein sequence ID" value="KZM97965"/>
    <property type="gene ID" value="DCAR_014673"/>
</dbReference>
<name>A0A165XA16_DAUCS</name>
<dbReference type="Gene3D" id="4.10.280.10">
    <property type="entry name" value="Helix-loop-helix DNA-binding domain"/>
    <property type="match status" value="1"/>
</dbReference>
<dbReference type="InterPro" id="IPR036638">
    <property type="entry name" value="HLH_DNA-bd_sf"/>
</dbReference>
<proteinExistence type="predicted"/>
<dbReference type="InterPro" id="IPR051358">
    <property type="entry name" value="TF_AMS/ICE1/BHLH6-like"/>
</dbReference>
<dbReference type="GO" id="GO:0043565">
    <property type="term" value="F:sequence-specific DNA binding"/>
    <property type="evidence" value="ECO:0007669"/>
    <property type="project" value="TreeGrafter"/>
</dbReference>
<gene>
    <name evidence="7" type="ORF">DCAR_0416229</name>
</gene>
<dbReference type="Proteomes" id="UP000077755">
    <property type="component" value="Chromosome 4"/>
</dbReference>
<evidence type="ECO:0000256" key="2">
    <source>
        <dbReference type="ARBA" id="ARBA00011738"/>
    </source>
</evidence>
<keyword evidence="3" id="KW-0805">Transcription regulation</keyword>
<keyword evidence="6" id="KW-0539">Nucleus</keyword>
<accession>A0A165XA16</accession>
<dbReference type="Pfam" id="PF00010">
    <property type="entry name" value="HLH"/>
    <property type="match status" value="1"/>
</dbReference>
<reference evidence="7" key="1">
    <citation type="journal article" date="2016" name="Nat. Genet.">
        <title>A high-quality carrot genome assembly provides new insights into carotenoid accumulation and asterid genome evolution.</title>
        <authorList>
            <person name="Iorizzo M."/>
            <person name="Ellison S."/>
            <person name="Senalik D."/>
            <person name="Zeng P."/>
            <person name="Satapoomin P."/>
            <person name="Huang J."/>
            <person name="Bowman M."/>
            <person name="Iovene M."/>
            <person name="Sanseverino W."/>
            <person name="Cavagnaro P."/>
            <person name="Yildiz M."/>
            <person name="Macko-Podgorni A."/>
            <person name="Moranska E."/>
            <person name="Grzebelus E."/>
            <person name="Grzebelus D."/>
            <person name="Ashrafi H."/>
            <person name="Zheng Z."/>
            <person name="Cheng S."/>
            <person name="Spooner D."/>
            <person name="Van Deynze A."/>
            <person name="Simon P."/>
        </authorList>
    </citation>
    <scope>NUCLEOTIDE SEQUENCE</scope>
    <source>
        <tissue evidence="7">Leaf</tissue>
    </source>
</reference>
<reference evidence="7" key="2">
    <citation type="submission" date="2022-03" db="EMBL/GenBank/DDBJ databases">
        <title>Draft title - Genomic analysis of global carrot germplasm unveils the trajectory of domestication and the origin of high carotenoid orange carrot.</title>
        <authorList>
            <person name="Iorizzo M."/>
            <person name="Ellison S."/>
            <person name="Senalik D."/>
            <person name="Macko-Podgorni A."/>
            <person name="Grzebelus D."/>
            <person name="Bostan H."/>
            <person name="Rolling W."/>
            <person name="Curaba J."/>
            <person name="Simon P."/>
        </authorList>
    </citation>
    <scope>NUCLEOTIDE SEQUENCE</scope>
    <source>
        <tissue evidence="7">Leaf</tissue>
    </source>
</reference>
<dbReference type="GO" id="GO:0005634">
    <property type="term" value="C:nucleus"/>
    <property type="evidence" value="ECO:0007669"/>
    <property type="project" value="UniProtKB-SubCell"/>
</dbReference>
<evidence type="ECO:0000256" key="1">
    <source>
        <dbReference type="ARBA" id="ARBA00004123"/>
    </source>
</evidence>
<dbReference type="Pfam" id="PF22754">
    <property type="entry name" value="bHLH-TF_ACT-like_plant"/>
    <property type="match status" value="1"/>
</dbReference>
<dbReference type="SMART" id="SM00353">
    <property type="entry name" value="HLH"/>
    <property type="match status" value="1"/>
</dbReference>
<dbReference type="GO" id="GO:0046983">
    <property type="term" value="F:protein dimerization activity"/>
    <property type="evidence" value="ECO:0007669"/>
    <property type="project" value="InterPro"/>
</dbReference>
<dbReference type="EMBL" id="CP093346">
    <property type="protein sequence ID" value="WOG96891.1"/>
    <property type="molecule type" value="Genomic_DNA"/>
</dbReference>
<organism evidence="7 8">
    <name type="scientific">Daucus carota subsp. sativus</name>
    <name type="common">Carrot</name>
    <dbReference type="NCBI Taxonomy" id="79200"/>
    <lineage>
        <taxon>Eukaryota</taxon>
        <taxon>Viridiplantae</taxon>
        <taxon>Streptophyta</taxon>
        <taxon>Embryophyta</taxon>
        <taxon>Tracheophyta</taxon>
        <taxon>Spermatophyta</taxon>
        <taxon>Magnoliopsida</taxon>
        <taxon>eudicotyledons</taxon>
        <taxon>Gunneridae</taxon>
        <taxon>Pentapetalae</taxon>
        <taxon>asterids</taxon>
        <taxon>campanulids</taxon>
        <taxon>Apiales</taxon>
        <taxon>Apiaceae</taxon>
        <taxon>Apioideae</taxon>
        <taxon>Scandiceae</taxon>
        <taxon>Daucinae</taxon>
        <taxon>Daucus</taxon>
        <taxon>Daucus sect. Daucus</taxon>
    </lineage>
</organism>
<dbReference type="InterPro" id="IPR011598">
    <property type="entry name" value="bHLH_dom"/>
</dbReference>
<sequence>MESFDEYKLHWETNSNYNAEELIRSLLQDDTLLAPGDSIAPDGGQPSAASRNIVAERNRRQKLNDRLYALRAIVPNITKMDKASTVKDAISYIQELQEQEGRIQGEIAQLESMASEKQDWCKKKRIAHEQQQLSSYVSGGGGSSSSPPIQVIDIKVSYVEAKIIVASLICSKRTDAIIKLCEAFESLKFKIITANITSFSATLSMTVFIEADEMEKDTIKIEIETAIRAVNHPGLQSNELLP</sequence>
<evidence type="ECO:0000256" key="5">
    <source>
        <dbReference type="ARBA" id="ARBA00023163"/>
    </source>
</evidence>
<evidence type="ECO:0000313" key="7">
    <source>
        <dbReference type="EMBL" id="WOG96891.1"/>
    </source>
</evidence>
<protein>
    <submittedName>
        <fullName evidence="7">Uncharacterized protein</fullName>
    </submittedName>
</protein>